<keyword evidence="2" id="KW-1185">Reference proteome</keyword>
<reference evidence="1 2" key="1">
    <citation type="journal article" date="2023" name="Nucleic Acids Res.">
        <title>The hologenome of Daphnia magna reveals possible DNA methylation and microbiome-mediated evolution of the host genome.</title>
        <authorList>
            <person name="Chaturvedi A."/>
            <person name="Li X."/>
            <person name="Dhandapani V."/>
            <person name="Marshall H."/>
            <person name="Kissane S."/>
            <person name="Cuenca-Cambronero M."/>
            <person name="Asole G."/>
            <person name="Calvet F."/>
            <person name="Ruiz-Romero M."/>
            <person name="Marangio P."/>
            <person name="Guigo R."/>
            <person name="Rago D."/>
            <person name="Mirbahai L."/>
            <person name="Eastwood N."/>
            <person name="Colbourne J.K."/>
            <person name="Zhou J."/>
            <person name="Mallon E."/>
            <person name="Orsini L."/>
        </authorList>
    </citation>
    <scope>NUCLEOTIDE SEQUENCE [LARGE SCALE GENOMIC DNA]</scope>
    <source>
        <strain evidence="1">LRV0_1</strain>
    </source>
</reference>
<protein>
    <recommendedName>
        <fullName evidence="3">Tudor domain-containing protein</fullName>
    </recommendedName>
</protein>
<accession>A0ABQ9ZM15</accession>
<evidence type="ECO:0008006" key="3">
    <source>
        <dbReference type="Google" id="ProtNLM"/>
    </source>
</evidence>
<name>A0ABQ9ZM15_9CRUS</name>
<dbReference type="Proteomes" id="UP001234178">
    <property type="component" value="Unassembled WGS sequence"/>
</dbReference>
<evidence type="ECO:0000313" key="1">
    <source>
        <dbReference type="EMBL" id="KAK4013984.1"/>
    </source>
</evidence>
<organism evidence="1 2">
    <name type="scientific">Daphnia magna</name>
    <dbReference type="NCBI Taxonomy" id="35525"/>
    <lineage>
        <taxon>Eukaryota</taxon>
        <taxon>Metazoa</taxon>
        <taxon>Ecdysozoa</taxon>
        <taxon>Arthropoda</taxon>
        <taxon>Crustacea</taxon>
        <taxon>Branchiopoda</taxon>
        <taxon>Diplostraca</taxon>
        <taxon>Cladocera</taxon>
        <taxon>Anomopoda</taxon>
        <taxon>Daphniidae</taxon>
        <taxon>Daphnia</taxon>
    </lineage>
</organism>
<proteinExistence type="predicted"/>
<gene>
    <name evidence="1" type="ORF">OUZ56_026532</name>
</gene>
<dbReference type="EMBL" id="JAOYFB010000004">
    <property type="protein sequence ID" value="KAK4013984.1"/>
    <property type="molecule type" value="Genomic_DNA"/>
</dbReference>
<evidence type="ECO:0000313" key="2">
    <source>
        <dbReference type="Proteomes" id="UP001234178"/>
    </source>
</evidence>
<comment type="caution">
    <text evidence="1">The sequence shown here is derived from an EMBL/GenBank/DDBJ whole genome shotgun (WGS) entry which is preliminary data.</text>
</comment>
<sequence>MYTLSENFVTLNCYLSAEINAHCLVLVFLELTDRPEDIKPWHISSQPAESYFRSARSLSSSGSTQVNFTARDCFVTRFARVDAHIALTAKGVKDDLNFPRFTRAFEDTQSHPRFTMSGIEQINDVLLRTRNDAENALATLGLRAKGKDKFDFPKDLSQQLNPTNAKKKKIVPSIAGPHPRNLYDCTLLDESDDCEATEATTESPSTIPSVLSTLPSEEEVLEESLGKVNNASFKTDFSDAHTSNLEETWYALVTDNAGNTRAVLKQTITWLLENSVTTRSSKRLIRVKQPASTPDLRHLHVTTVEKAAIQQGDWCVFETIERDDYLLGRIEVLTHVNGRTNERFVSEWSWDEAGENCDV</sequence>